<keyword evidence="3" id="KW-0238">DNA-binding</keyword>
<dbReference type="Pfam" id="PF00072">
    <property type="entry name" value="Response_reg"/>
    <property type="match status" value="1"/>
</dbReference>
<dbReference type="InterPro" id="IPR016032">
    <property type="entry name" value="Sig_transdc_resp-reg_C-effctor"/>
</dbReference>
<sequence length="231" mass="25274">MIADEAHARRITVVLVDDHNLLRESLAAVIDSDPQLQVVGQAADGVEALAVIGSTVPDVVLMDVRMPRMDGLEATRRICSDPVLLNTRVIVLSMFALDEYLHQALRNGASGFLLKDAKPADLIAAIKRTYEAESLFAPSILTRLVERYLSDTPSKQISQELATYRLTERETEVLTLVGQGLSNTEIADALHLAVKTVKHHISSLLSKTAARDRAQLVVAAYDTRLVQPRSA</sequence>
<evidence type="ECO:0000259" key="7">
    <source>
        <dbReference type="PROSITE" id="PS50110"/>
    </source>
</evidence>
<dbReference type="Pfam" id="PF00196">
    <property type="entry name" value="GerE"/>
    <property type="match status" value="1"/>
</dbReference>
<dbReference type="AlphaFoldDB" id="A0AAU7DV57"/>
<evidence type="ECO:0000259" key="6">
    <source>
        <dbReference type="PROSITE" id="PS50043"/>
    </source>
</evidence>
<protein>
    <submittedName>
        <fullName evidence="8">Response regulator transcription factor</fullName>
    </submittedName>
</protein>
<evidence type="ECO:0000256" key="3">
    <source>
        <dbReference type="ARBA" id="ARBA00023125"/>
    </source>
</evidence>
<keyword evidence="4" id="KW-0804">Transcription</keyword>
<dbReference type="SUPFAM" id="SSF46894">
    <property type="entry name" value="C-terminal effector domain of the bipartite response regulators"/>
    <property type="match status" value="1"/>
</dbReference>
<dbReference type="InterPro" id="IPR058245">
    <property type="entry name" value="NreC/VraR/RcsB-like_REC"/>
</dbReference>
<evidence type="ECO:0000256" key="2">
    <source>
        <dbReference type="ARBA" id="ARBA00023015"/>
    </source>
</evidence>
<evidence type="ECO:0000256" key="1">
    <source>
        <dbReference type="ARBA" id="ARBA00022553"/>
    </source>
</evidence>
<name>A0AAU7DV57_9MICO</name>
<organism evidence="8">
    <name type="scientific">Jonesiaceae bacterium BS-20</name>
    <dbReference type="NCBI Taxonomy" id="3120821"/>
    <lineage>
        <taxon>Bacteria</taxon>
        <taxon>Bacillati</taxon>
        <taxon>Actinomycetota</taxon>
        <taxon>Actinomycetes</taxon>
        <taxon>Micrococcales</taxon>
        <taxon>Jonesiaceae</taxon>
    </lineage>
</organism>
<dbReference type="PROSITE" id="PS50110">
    <property type="entry name" value="RESPONSE_REGULATORY"/>
    <property type="match status" value="1"/>
</dbReference>
<gene>
    <name evidence="8" type="ORF">V5R04_13440</name>
</gene>
<dbReference type="CDD" id="cd17535">
    <property type="entry name" value="REC_NarL-like"/>
    <property type="match status" value="1"/>
</dbReference>
<feature type="modified residue" description="4-aspartylphosphate" evidence="5">
    <location>
        <position position="63"/>
    </location>
</feature>
<feature type="domain" description="Response regulatory" evidence="7">
    <location>
        <begin position="12"/>
        <end position="130"/>
    </location>
</feature>
<dbReference type="InterPro" id="IPR039420">
    <property type="entry name" value="WalR-like"/>
</dbReference>
<proteinExistence type="predicted"/>
<accession>A0AAU7DV57</accession>
<dbReference type="GO" id="GO:0000160">
    <property type="term" value="P:phosphorelay signal transduction system"/>
    <property type="evidence" value="ECO:0007669"/>
    <property type="project" value="InterPro"/>
</dbReference>
<dbReference type="GO" id="GO:0006355">
    <property type="term" value="P:regulation of DNA-templated transcription"/>
    <property type="evidence" value="ECO:0007669"/>
    <property type="project" value="InterPro"/>
</dbReference>
<keyword evidence="1 5" id="KW-0597">Phosphoprotein</keyword>
<dbReference type="PROSITE" id="PS00622">
    <property type="entry name" value="HTH_LUXR_1"/>
    <property type="match status" value="1"/>
</dbReference>
<dbReference type="SMART" id="SM00448">
    <property type="entry name" value="REC"/>
    <property type="match status" value="1"/>
</dbReference>
<dbReference type="PRINTS" id="PR00038">
    <property type="entry name" value="HTHLUXR"/>
</dbReference>
<reference evidence="8" key="1">
    <citation type="submission" date="2024-02" db="EMBL/GenBank/DDBJ databases">
        <title>Tomenella chthoni gen. nov. sp. nov., a member of the family Jonesiaceae isolated from bat guano.</title>
        <authorList>
            <person name="Miller S.L."/>
            <person name="King J."/>
            <person name="Sankaranarayanan K."/>
            <person name="Lawson P.A."/>
        </authorList>
    </citation>
    <scope>NUCLEOTIDE SEQUENCE</scope>
    <source>
        <strain evidence="8">BS-20</strain>
    </source>
</reference>
<dbReference type="InterPro" id="IPR001789">
    <property type="entry name" value="Sig_transdc_resp-reg_receiver"/>
</dbReference>
<dbReference type="InterPro" id="IPR011006">
    <property type="entry name" value="CheY-like_superfamily"/>
</dbReference>
<dbReference type="PANTHER" id="PTHR43214:SF24">
    <property type="entry name" value="TRANSCRIPTIONAL REGULATORY PROTEIN NARL-RELATED"/>
    <property type="match status" value="1"/>
</dbReference>
<evidence type="ECO:0000256" key="4">
    <source>
        <dbReference type="ARBA" id="ARBA00023163"/>
    </source>
</evidence>
<dbReference type="CDD" id="cd06170">
    <property type="entry name" value="LuxR_C_like"/>
    <property type="match status" value="1"/>
</dbReference>
<dbReference type="EMBL" id="CP146203">
    <property type="protein sequence ID" value="XBH21204.1"/>
    <property type="molecule type" value="Genomic_DNA"/>
</dbReference>
<dbReference type="SMART" id="SM00421">
    <property type="entry name" value="HTH_LUXR"/>
    <property type="match status" value="1"/>
</dbReference>
<dbReference type="PANTHER" id="PTHR43214">
    <property type="entry name" value="TWO-COMPONENT RESPONSE REGULATOR"/>
    <property type="match status" value="1"/>
</dbReference>
<feature type="domain" description="HTH luxR-type" evidence="6">
    <location>
        <begin position="159"/>
        <end position="224"/>
    </location>
</feature>
<dbReference type="SUPFAM" id="SSF52172">
    <property type="entry name" value="CheY-like"/>
    <property type="match status" value="1"/>
</dbReference>
<evidence type="ECO:0000313" key="8">
    <source>
        <dbReference type="EMBL" id="XBH21204.1"/>
    </source>
</evidence>
<dbReference type="GO" id="GO:0003677">
    <property type="term" value="F:DNA binding"/>
    <property type="evidence" value="ECO:0007669"/>
    <property type="project" value="UniProtKB-KW"/>
</dbReference>
<dbReference type="InterPro" id="IPR000792">
    <property type="entry name" value="Tscrpt_reg_LuxR_C"/>
</dbReference>
<evidence type="ECO:0000256" key="5">
    <source>
        <dbReference type="PROSITE-ProRule" id="PRU00169"/>
    </source>
</evidence>
<keyword evidence="2" id="KW-0805">Transcription regulation</keyword>
<dbReference type="Gene3D" id="3.40.50.2300">
    <property type="match status" value="1"/>
</dbReference>
<dbReference type="PROSITE" id="PS50043">
    <property type="entry name" value="HTH_LUXR_2"/>
    <property type="match status" value="1"/>
</dbReference>